<accession>X0UBV1</accession>
<reference evidence="1" key="1">
    <citation type="journal article" date="2014" name="Front. Microbiol.">
        <title>High frequency of phylogenetically diverse reductive dehalogenase-homologous genes in deep subseafloor sedimentary metagenomes.</title>
        <authorList>
            <person name="Kawai M."/>
            <person name="Futagami T."/>
            <person name="Toyoda A."/>
            <person name="Takaki Y."/>
            <person name="Nishi S."/>
            <person name="Hori S."/>
            <person name="Arai W."/>
            <person name="Tsubouchi T."/>
            <person name="Morono Y."/>
            <person name="Uchiyama I."/>
            <person name="Ito T."/>
            <person name="Fujiyama A."/>
            <person name="Inagaki F."/>
            <person name="Takami H."/>
        </authorList>
    </citation>
    <scope>NUCLEOTIDE SEQUENCE</scope>
    <source>
        <strain evidence="1">Expedition CK06-06</strain>
    </source>
</reference>
<sequence>MILNATILAVVCISVLSNTALCQMRLFEEDPYDQMTLDNANDNVVLKLQPLDLPNRQLPDNPSPNDVLIVHLLEK</sequence>
<comment type="caution">
    <text evidence="1">The sequence shown here is derived from an EMBL/GenBank/DDBJ whole genome shotgun (WGS) entry which is preliminary data.</text>
</comment>
<organism evidence="1">
    <name type="scientific">marine sediment metagenome</name>
    <dbReference type="NCBI Taxonomy" id="412755"/>
    <lineage>
        <taxon>unclassified sequences</taxon>
        <taxon>metagenomes</taxon>
        <taxon>ecological metagenomes</taxon>
    </lineage>
</organism>
<proteinExistence type="predicted"/>
<protein>
    <submittedName>
        <fullName evidence="1">Uncharacterized protein</fullName>
    </submittedName>
</protein>
<name>X0UBV1_9ZZZZ</name>
<evidence type="ECO:0000313" key="1">
    <source>
        <dbReference type="EMBL" id="GAG03284.1"/>
    </source>
</evidence>
<feature type="non-terminal residue" evidence="1">
    <location>
        <position position="75"/>
    </location>
</feature>
<dbReference type="AlphaFoldDB" id="X0UBV1"/>
<dbReference type="EMBL" id="BARS01024042">
    <property type="protein sequence ID" value="GAG03284.1"/>
    <property type="molecule type" value="Genomic_DNA"/>
</dbReference>
<gene>
    <name evidence="1" type="ORF">S01H1_38216</name>
</gene>